<feature type="region of interest" description="Disordered" evidence="1">
    <location>
        <begin position="188"/>
        <end position="225"/>
    </location>
</feature>
<reference evidence="2" key="1">
    <citation type="submission" date="2023-01" db="EMBL/GenBank/DDBJ databases">
        <title>Exophiala dermititidis isolated from Cystic Fibrosis Patient.</title>
        <authorList>
            <person name="Kurbessoian T."/>
            <person name="Crocker A."/>
            <person name="Murante D."/>
            <person name="Hogan D.A."/>
            <person name="Stajich J.E."/>
        </authorList>
    </citation>
    <scope>NUCLEOTIDE SEQUENCE</scope>
    <source>
        <strain evidence="2">Ex8</strain>
    </source>
</reference>
<proteinExistence type="predicted"/>
<gene>
    <name evidence="2" type="ORF">HRR80_007901</name>
</gene>
<protein>
    <submittedName>
        <fullName evidence="2">Uncharacterized protein</fullName>
    </submittedName>
</protein>
<evidence type="ECO:0000256" key="1">
    <source>
        <dbReference type="SAM" id="MobiDB-lite"/>
    </source>
</evidence>
<comment type="caution">
    <text evidence="2">The sequence shown here is derived from an EMBL/GenBank/DDBJ whole genome shotgun (WGS) entry which is preliminary data.</text>
</comment>
<evidence type="ECO:0000313" key="2">
    <source>
        <dbReference type="EMBL" id="KAJ8988125.1"/>
    </source>
</evidence>
<dbReference type="Proteomes" id="UP001161757">
    <property type="component" value="Unassembled WGS sequence"/>
</dbReference>
<sequence length="225" mass="24695">MASLEFLGNCEGPTKGQHDRDGSPLKKTKIAYTGPEQAGGSQQDCPRPEVRFLNQTVRLALCVWFQARKKKCYRPEEAGSPSTGTAVQVCDPLVRSLFGRNLRCALHNNGGRKTRLSFDPFPTNVDRTGSSRGSTPGVLNMDGYEVAEWEKQTVVGGTELLEHVFGAGRAKAQEDLRAEISGCQTRCERETGHGATDRTRSMQKQSVDRHLNRGAKCPDVEGSEQ</sequence>
<accession>A0AAN6IRR2</accession>
<evidence type="ECO:0000313" key="3">
    <source>
        <dbReference type="Proteomes" id="UP001161757"/>
    </source>
</evidence>
<name>A0AAN6IRR2_EXODE</name>
<organism evidence="2 3">
    <name type="scientific">Exophiala dermatitidis</name>
    <name type="common">Black yeast-like fungus</name>
    <name type="synonym">Wangiella dermatitidis</name>
    <dbReference type="NCBI Taxonomy" id="5970"/>
    <lineage>
        <taxon>Eukaryota</taxon>
        <taxon>Fungi</taxon>
        <taxon>Dikarya</taxon>
        <taxon>Ascomycota</taxon>
        <taxon>Pezizomycotina</taxon>
        <taxon>Eurotiomycetes</taxon>
        <taxon>Chaetothyriomycetidae</taxon>
        <taxon>Chaetothyriales</taxon>
        <taxon>Herpotrichiellaceae</taxon>
        <taxon>Exophiala</taxon>
    </lineage>
</organism>
<feature type="compositionally biased region" description="Polar residues" evidence="1">
    <location>
        <begin position="125"/>
        <end position="134"/>
    </location>
</feature>
<feature type="region of interest" description="Disordered" evidence="1">
    <location>
        <begin position="117"/>
        <end position="138"/>
    </location>
</feature>
<dbReference type="EMBL" id="JAJGCB010000020">
    <property type="protein sequence ID" value="KAJ8988125.1"/>
    <property type="molecule type" value="Genomic_DNA"/>
</dbReference>
<dbReference type="AlphaFoldDB" id="A0AAN6IRR2"/>
<feature type="compositionally biased region" description="Basic and acidic residues" evidence="1">
    <location>
        <begin position="188"/>
        <end position="219"/>
    </location>
</feature>